<name>A0ABV0Z4B5_9TELE</name>
<feature type="chain" id="PRO_5045806950" evidence="1">
    <location>
        <begin position="39"/>
        <end position="88"/>
    </location>
</feature>
<evidence type="ECO:0000313" key="2">
    <source>
        <dbReference type="EMBL" id="MEQ2300925.1"/>
    </source>
</evidence>
<comment type="caution">
    <text evidence="2">The sequence shown here is derived from an EMBL/GenBank/DDBJ whole genome shotgun (WGS) entry which is preliminary data.</text>
</comment>
<dbReference type="Proteomes" id="UP001469553">
    <property type="component" value="Unassembled WGS sequence"/>
</dbReference>
<organism evidence="2 3">
    <name type="scientific">Ameca splendens</name>
    <dbReference type="NCBI Taxonomy" id="208324"/>
    <lineage>
        <taxon>Eukaryota</taxon>
        <taxon>Metazoa</taxon>
        <taxon>Chordata</taxon>
        <taxon>Craniata</taxon>
        <taxon>Vertebrata</taxon>
        <taxon>Euteleostomi</taxon>
        <taxon>Actinopterygii</taxon>
        <taxon>Neopterygii</taxon>
        <taxon>Teleostei</taxon>
        <taxon>Neoteleostei</taxon>
        <taxon>Acanthomorphata</taxon>
        <taxon>Ovalentaria</taxon>
        <taxon>Atherinomorphae</taxon>
        <taxon>Cyprinodontiformes</taxon>
        <taxon>Goodeidae</taxon>
        <taxon>Ameca</taxon>
    </lineage>
</organism>
<protein>
    <submittedName>
        <fullName evidence="2">Uncharacterized protein</fullName>
    </submittedName>
</protein>
<keyword evidence="3" id="KW-1185">Reference proteome</keyword>
<feature type="signal peptide" evidence="1">
    <location>
        <begin position="1"/>
        <end position="38"/>
    </location>
</feature>
<dbReference type="EMBL" id="JAHRIP010050753">
    <property type="protein sequence ID" value="MEQ2300925.1"/>
    <property type="molecule type" value="Genomic_DNA"/>
</dbReference>
<sequence length="88" mass="10139">MILRVSFVVFESSGLRKMDSFLHLSLLLQLALWETAEAMHPDCALVVQHMKAQEECYHILEQEENNHSLKTGWCIVVLLWGNTEGLQK</sequence>
<reference evidence="2 3" key="1">
    <citation type="submission" date="2021-06" db="EMBL/GenBank/DDBJ databases">
        <authorList>
            <person name="Palmer J.M."/>
        </authorList>
    </citation>
    <scope>NUCLEOTIDE SEQUENCE [LARGE SCALE GENOMIC DNA]</scope>
    <source>
        <strain evidence="2 3">AS_MEX2019</strain>
        <tissue evidence="2">Muscle</tissue>
    </source>
</reference>
<accession>A0ABV0Z4B5</accession>
<gene>
    <name evidence="2" type="ORF">AMECASPLE_030796</name>
</gene>
<evidence type="ECO:0000313" key="3">
    <source>
        <dbReference type="Proteomes" id="UP001469553"/>
    </source>
</evidence>
<keyword evidence="1" id="KW-0732">Signal</keyword>
<proteinExistence type="predicted"/>
<evidence type="ECO:0000256" key="1">
    <source>
        <dbReference type="SAM" id="SignalP"/>
    </source>
</evidence>